<reference evidence="4" key="2">
    <citation type="journal article" date="2017" name="J. Med. Entomol.">
        <title>Transcriptome Analysis of the Triatoma infestans (Hemiptera: Reduviidae) Integument.</title>
        <authorList>
            <person name="Calderon-Fernandez G.M."/>
            <person name="Moriconi D.E."/>
            <person name="Dulbecco A.B."/>
            <person name="Juarez M.P."/>
        </authorList>
    </citation>
    <scope>NUCLEOTIDE SEQUENCE</scope>
    <source>
        <strain evidence="4">Int1</strain>
        <tissue evidence="4">Integument</tissue>
    </source>
</reference>
<accession>A0A170YXD4</accession>
<feature type="domain" description="Shq1 C-terminal" evidence="3">
    <location>
        <begin position="1"/>
        <end position="132"/>
    </location>
</feature>
<dbReference type="GO" id="GO:0051082">
    <property type="term" value="F:unfolded protein binding"/>
    <property type="evidence" value="ECO:0007669"/>
    <property type="project" value="TreeGrafter"/>
</dbReference>
<evidence type="ECO:0000313" key="4">
    <source>
        <dbReference type="EMBL" id="JAS00350.1"/>
    </source>
</evidence>
<evidence type="ECO:0000256" key="2">
    <source>
        <dbReference type="ARBA" id="ARBA00013750"/>
    </source>
</evidence>
<dbReference type="InterPro" id="IPR007009">
    <property type="entry name" value="Shq1_C"/>
</dbReference>
<dbReference type="InterPro" id="IPR039742">
    <property type="entry name" value="Shq1"/>
</dbReference>
<evidence type="ECO:0000256" key="1">
    <source>
        <dbReference type="ARBA" id="ARBA00005607"/>
    </source>
</evidence>
<dbReference type="EMBL" id="GEMB01002850">
    <property type="protein sequence ID" value="JAS00350.1"/>
    <property type="molecule type" value="Transcribed_RNA"/>
</dbReference>
<dbReference type="PANTHER" id="PTHR12967:SF0">
    <property type="entry name" value="PROTEIN SHQ1 HOMOLOG"/>
    <property type="match status" value="1"/>
</dbReference>
<proteinExistence type="inferred from homology"/>
<dbReference type="AlphaFoldDB" id="A0A170YXD4"/>
<sequence>MFAYAYNHRTTLGESTVESAWTINKLSSTLSWLQSFECMKDVKIACIRRSLIYPLHRNWILSTAVMEDTLNILKLGRRQILKCLIEIHKLFNASEPRYLLNQLFITDYCIWLQKISEKRIVHLTQYFKEAKI</sequence>
<name>A0A170YXD4_TRIIF</name>
<protein>
    <recommendedName>
        <fullName evidence="2">Protein SHQ1 homolog</fullName>
    </recommendedName>
</protein>
<dbReference type="GO" id="GO:0005654">
    <property type="term" value="C:nucleoplasm"/>
    <property type="evidence" value="ECO:0007669"/>
    <property type="project" value="TreeGrafter"/>
</dbReference>
<comment type="similarity">
    <text evidence="1">Belongs to the SHQ1 family.</text>
</comment>
<dbReference type="GO" id="GO:0000493">
    <property type="term" value="P:box H/ACA snoRNP assembly"/>
    <property type="evidence" value="ECO:0007669"/>
    <property type="project" value="InterPro"/>
</dbReference>
<dbReference type="Pfam" id="PF04925">
    <property type="entry name" value="SHQ1"/>
    <property type="match status" value="1"/>
</dbReference>
<organism evidence="4">
    <name type="scientific">Triatoma infestans</name>
    <name type="common">Assassin bug</name>
    <dbReference type="NCBI Taxonomy" id="30076"/>
    <lineage>
        <taxon>Eukaryota</taxon>
        <taxon>Metazoa</taxon>
        <taxon>Ecdysozoa</taxon>
        <taxon>Arthropoda</taxon>
        <taxon>Hexapoda</taxon>
        <taxon>Insecta</taxon>
        <taxon>Pterygota</taxon>
        <taxon>Neoptera</taxon>
        <taxon>Paraneoptera</taxon>
        <taxon>Hemiptera</taxon>
        <taxon>Heteroptera</taxon>
        <taxon>Panheteroptera</taxon>
        <taxon>Cimicomorpha</taxon>
        <taxon>Reduviidae</taxon>
        <taxon>Triatominae</taxon>
        <taxon>Triatoma</taxon>
    </lineage>
</organism>
<evidence type="ECO:0000259" key="3">
    <source>
        <dbReference type="Pfam" id="PF04925"/>
    </source>
</evidence>
<dbReference type="GO" id="GO:0005737">
    <property type="term" value="C:cytoplasm"/>
    <property type="evidence" value="ECO:0007669"/>
    <property type="project" value="TreeGrafter"/>
</dbReference>
<reference evidence="4" key="1">
    <citation type="submission" date="2016-04" db="EMBL/GenBank/DDBJ databases">
        <authorList>
            <person name="Calderon-Fernandez G.M.Sr."/>
        </authorList>
    </citation>
    <scope>NUCLEOTIDE SEQUENCE</scope>
    <source>
        <strain evidence="4">Int1</strain>
        <tissue evidence="4">Integument</tissue>
    </source>
</reference>
<dbReference type="PANTHER" id="PTHR12967">
    <property type="entry name" value="PROTEIN SHQ1 HOMOLOG"/>
    <property type="match status" value="1"/>
</dbReference>